<dbReference type="EMBL" id="ADLK01000024">
    <property type="protein sequence ID" value="KMW18209.1"/>
    <property type="molecule type" value="Genomic_DNA"/>
</dbReference>
<comment type="caution">
    <text evidence="1">The sequence shown here is derived from an EMBL/GenBank/DDBJ whole genome shotgun (WGS) entry which is preliminary data.</text>
</comment>
<reference evidence="1 2" key="1">
    <citation type="submission" date="2011-04" db="EMBL/GenBank/DDBJ databases">
        <title>The Genome Sequence of Clostridium citroniae WAL-19142.</title>
        <authorList>
            <consortium name="The Broad Institute Genome Sequencing Platform"/>
            <person name="Earl A."/>
            <person name="Ward D."/>
            <person name="Feldgarden M."/>
            <person name="Gevers D."/>
            <person name="Warren Y.A."/>
            <person name="Tyrrell K.L."/>
            <person name="Citron D.M."/>
            <person name="Goldstein E.J."/>
            <person name="Daigneault M."/>
            <person name="Allen-Vercoe E."/>
            <person name="Young S.K."/>
            <person name="Zeng Q."/>
            <person name="Gargeya S."/>
            <person name="Fitzgerald M."/>
            <person name="Haas B."/>
            <person name="Abouelleil A."/>
            <person name="Alvarado L."/>
            <person name="Arachchi H.M."/>
            <person name="Berlin A."/>
            <person name="Brown A."/>
            <person name="Chapman S.B."/>
            <person name="Chen Z."/>
            <person name="Dunbar C."/>
            <person name="Freedman E."/>
            <person name="Gearin G."/>
            <person name="Gellesch M."/>
            <person name="Goldberg J."/>
            <person name="Griggs A."/>
            <person name="Gujja S."/>
            <person name="Heilman E.R."/>
            <person name="Heiman D."/>
            <person name="Howarth C."/>
            <person name="Larson L."/>
            <person name="Lui A."/>
            <person name="MacDonald P.J."/>
            <person name="Mehta T."/>
            <person name="Montmayeur A."/>
            <person name="Murphy C."/>
            <person name="Neiman D."/>
            <person name="Pearson M."/>
            <person name="Priest M."/>
            <person name="Roberts A."/>
            <person name="Saif S."/>
            <person name="Shea T."/>
            <person name="Shenoy N."/>
            <person name="Sisk P."/>
            <person name="Stolte C."/>
            <person name="Sykes S."/>
            <person name="White J."/>
            <person name="Yandava C."/>
            <person name="Wortman J."/>
            <person name="Nusbaum C."/>
            <person name="Birren B."/>
        </authorList>
    </citation>
    <scope>NUCLEOTIDE SEQUENCE [LARGE SCALE GENOMIC DNA]</scope>
    <source>
        <strain evidence="1 2">WAL-19142</strain>
    </source>
</reference>
<evidence type="ECO:0000313" key="1">
    <source>
        <dbReference type="EMBL" id="KMW18209.1"/>
    </source>
</evidence>
<dbReference type="Proteomes" id="UP000037392">
    <property type="component" value="Unassembled WGS sequence"/>
</dbReference>
<dbReference type="AlphaFoldDB" id="A0A0J9C189"/>
<dbReference type="SUPFAM" id="SSF53335">
    <property type="entry name" value="S-adenosyl-L-methionine-dependent methyltransferases"/>
    <property type="match status" value="1"/>
</dbReference>
<evidence type="ECO:0000313" key="2">
    <source>
        <dbReference type="Proteomes" id="UP000037392"/>
    </source>
</evidence>
<dbReference type="PANTHER" id="PTHR38451">
    <property type="entry name" value="TRNA (ADENINE(22)-N(1))-METHYLTRANSFERASE"/>
    <property type="match status" value="1"/>
</dbReference>
<dbReference type="GO" id="GO:0160105">
    <property type="term" value="F:tRNA (adenine(22)-N1)-methyltransferase activity"/>
    <property type="evidence" value="ECO:0007669"/>
    <property type="project" value="InterPro"/>
</dbReference>
<dbReference type="InterPro" id="IPR029063">
    <property type="entry name" value="SAM-dependent_MTases_sf"/>
</dbReference>
<accession>A0A0J9C189</accession>
<evidence type="ECO:0008006" key="3">
    <source>
        <dbReference type="Google" id="ProtNLM"/>
    </source>
</evidence>
<dbReference type="InterPro" id="IPR006901">
    <property type="entry name" value="TrmK"/>
</dbReference>
<proteinExistence type="predicted"/>
<protein>
    <recommendedName>
        <fullName evidence="3">SAM-dependent methyltransferase</fullName>
    </recommendedName>
</protein>
<dbReference type="Pfam" id="PF12847">
    <property type="entry name" value="Methyltransf_18"/>
    <property type="match status" value="1"/>
</dbReference>
<dbReference type="Gene3D" id="3.40.50.150">
    <property type="entry name" value="Vaccinia Virus protein VP39"/>
    <property type="match status" value="1"/>
</dbReference>
<name>A0A0J9C189_9FIRM</name>
<sequence length="275" mass="31392">MNDLKLVITPCLKRQESQPEEKMNLETNDRTIPKGTVKLSLRLQTVAGFVRQGSRIADVGTDHGYVPVYLAQTGRIRSAIAMDVGKGPLERAREHIEEYETRSPGTGCPIEARLSDGLKELTPEDADTVIIAGMGGELMIRILDQGRHVWDSVKHWILSPQSEQYKVRAYLEMHGFFIEDETMVQDEGKYYTVMSVVRGTMEYGRPVWYKYGKILMDRKDNILKEYLEKEKHRVQVIVDSLGREDIGGMTEGQRKAMGSLREELDQIKEAQNEMQ</sequence>
<dbReference type="PANTHER" id="PTHR38451:SF1">
    <property type="entry name" value="TRNA (ADENINE(22)-N(1))-METHYLTRANSFERASE"/>
    <property type="match status" value="1"/>
</dbReference>
<gene>
    <name evidence="1" type="ORF">HMPREF9470_03119</name>
</gene>
<dbReference type="PATRIC" id="fig|742734.4.peg.3340"/>
<dbReference type="PIRSF" id="PIRSF018637">
    <property type="entry name" value="TrmK"/>
    <property type="match status" value="1"/>
</dbReference>
<organism evidence="1 2">
    <name type="scientific">[Clostridium] citroniae WAL-19142</name>
    <dbReference type="NCBI Taxonomy" id="742734"/>
    <lineage>
        <taxon>Bacteria</taxon>
        <taxon>Bacillati</taxon>
        <taxon>Bacillota</taxon>
        <taxon>Clostridia</taxon>
        <taxon>Lachnospirales</taxon>
        <taxon>Lachnospiraceae</taxon>
        <taxon>Enterocloster</taxon>
    </lineage>
</organism>